<dbReference type="InterPro" id="IPR032675">
    <property type="entry name" value="LRR_dom_sf"/>
</dbReference>
<gene>
    <name evidence="2" type="ORF">MNOR_LOCUS29415</name>
</gene>
<organism evidence="2 3">
    <name type="scientific">Meganyctiphanes norvegica</name>
    <name type="common">Northern krill</name>
    <name type="synonym">Thysanopoda norvegica</name>
    <dbReference type="NCBI Taxonomy" id="48144"/>
    <lineage>
        <taxon>Eukaryota</taxon>
        <taxon>Metazoa</taxon>
        <taxon>Ecdysozoa</taxon>
        <taxon>Arthropoda</taxon>
        <taxon>Crustacea</taxon>
        <taxon>Multicrustacea</taxon>
        <taxon>Malacostraca</taxon>
        <taxon>Eumalacostraca</taxon>
        <taxon>Eucarida</taxon>
        <taxon>Euphausiacea</taxon>
        <taxon>Euphausiidae</taxon>
        <taxon>Meganyctiphanes</taxon>
    </lineage>
</organism>
<sequence length="222" mass="25313">MAYIGSPCFLDISDDVLLLIFSYLKGYDLANLTETCDRFQKVASDKSLWADADFSGGCTSLQQFKHYCKFLTHTTKRLVLRGYKKKYAATPKWKTPLISAALLKFIGEKSPNLENLVIKEGYIDANKLKIIDFETVPNLLSLRIEDCEFVNLPTPPRDGSYFKRTHKVLPKLEELNIIKGGWVDDYDVMVLSKADSLKRLVLRNVPRVGRAMAYLALSFRFV</sequence>
<dbReference type="AlphaFoldDB" id="A0AAV2RX72"/>
<feature type="domain" description="F-box" evidence="1">
    <location>
        <begin position="6"/>
        <end position="52"/>
    </location>
</feature>
<dbReference type="Proteomes" id="UP001497623">
    <property type="component" value="Unassembled WGS sequence"/>
</dbReference>
<dbReference type="InterPro" id="IPR036047">
    <property type="entry name" value="F-box-like_dom_sf"/>
</dbReference>
<dbReference type="SUPFAM" id="SSF52047">
    <property type="entry name" value="RNI-like"/>
    <property type="match status" value="1"/>
</dbReference>
<feature type="non-terminal residue" evidence="2">
    <location>
        <position position="222"/>
    </location>
</feature>
<dbReference type="Gene3D" id="3.80.10.10">
    <property type="entry name" value="Ribonuclease Inhibitor"/>
    <property type="match status" value="1"/>
</dbReference>
<evidence type="ECO:0000313" key="3">
    <source>
        <dbReference type="Proteomes" id="UP001497623"/>
    </source>
</evidence>
<dbReference type="SUPFAM" id="SSF81383">
    <property type="entry name" value="F-box domain"/>
    <property type="match status" value="1"/>
</dbReference>
<protein>
    <recommendedName>
        <fullName evidence="1">F-box domain-containing protein</fullName>
    </recommendedName>
</protein>
<dbReference type="InterPro" id="IPR001810">
    <property type="entry name" value="F-box_dom"/>
</dbReference>
<name>A0AAV2RX72_MEGNR</name>
<dbReference type="EMBL" id="CAXKWB010034061">
    <property type="protein sequence ID" value="CAL4144086.1"/>
    <property type="molecule type" value="Genomic_DNA"/>
</dbReference>
<evidence type="ECO:0000313" key="2">
    <source>
        <dbReference type="EMBL" id="CAL4144086.1"/>
    </source>
</evidence>
<reference evidence="2 3" key="1">
    <citation type="submission" date="2024-05" db="EMBL/GenBank/DDBJ databases">
        <authorList>
            <person name="Wallberg A."/>
        </authorList>
    </citation>
    <scope>NUCLEOTIDE SEQUENCE [LARGE SCALE GENOMIC DNA]</scope>
</reference>
<comment type="caution">
    <text evidence="2">The sequence shown here is derived from an EMBL/GenBank/DDBJ whole genome shotgun (WGS) entry which is preliminary data.</text>
</comment>
<dbReference type="PROSITE" id="PS50181">
    <property type="entry name" value="FBOX"/>
    <property type="match status" value="1"/>
</dbReference>
<proteinExistence type="predicted"/>
<evidence type="ECO:0000259" key="1">
    <source>
        <dbReference type="PROSITE" id="PS50181"/>
    </source>
</evidence>
<keyword evidence="3" id="KW-1185">Reference proteome</keyword>
<accession>A0AAV2RX72</accession>
<dbReference type="Pfam" id="PF12937">
    <property type="entry name" value="F-box-like"/>
    <property type="match status" value="1"/>
</dbReference>